<organism evidence="2 3">
    <name type="scientific">Bacillus seohaeanensis</name>
    <dbReference type="NCBI Taxonomy" id="284580"/>
    <lineage>
        <taxon>Bacteria</taxon>
        <taxon>Bacillati</taxon>
        <taxon>Bacillota</taxon>
        <taxon>Bacilli</taxon>
        <taxon>Bacillales</taxon>
        <taxon>Bacillaceae</taxon>
        <taxon>Bacillus</taxon>
    </lineage>
</organism>
<evidence type="ECO:0000313" key="2">
    <source>
        <dbReference type="EMBL" id="MFD2682591.1"/>
    </source>
</evidence>
<dbReference type="RefSeq" id="WP_377937239.1">
    <property type="nucleotide sequence ID" value="NZ_JBHUMF010000031.1"/>
</dbReference>
<reference evidence="3" key="1">
    <citation type="journal article" date="2019" name="Int. J. Syst. Evol. Microbiol.">
        <title>The Global Catalogue of Microorganisms (GCM) 10K type strain sequencing project: providing services to taxonomists for standard genome sequencing and annotation.</title>
        <authorList>
            <consortium name="The Broad Institute Genomics Platform"/>
            <consortium name="The Broad Institute Genome Sequencing Center for Infectious Disease"/>
            <person name="Wu L."/>
            <person name="Ma J."/>
        </authorList>
    </citation>
    <scope>NUCLEOTIDE SEQUENCE [LARGE SCALE GENOMIC DNA]</scope>
    <source>
        <strain evidence="3">KCTC 3913</strain>
    </source>
</reference>
<keyword evidence="1" id="KW-1133">Transmembrane helix</keyword>
<comment type="caution">
    <text evidence="2">The sequence shown here is derived from an EMBL/GenBank/DDBJ whole genome shotgun (WGS) entry which is preliminary data.</text>
</comment>
<evidence type="ECO:0000313" key="3">
    <source>
        <dbReference type="Proteomes" id="UP001597506"/>
    </source>
</evidence>
<keyword evidence="3" id="KW-1185">Reference proteome</keyword>
<accession>A0ABW5RX41</accession>
<evidence type="ECO:0000256" key="1">
    <source>
        <dbReference type="SAM" id="Phobius"/>
    </source>
</evidence>
<keyword evidence="1" id="KW-0472">Membrane</keyword>
<feature type="transmembrane region" description="Helical" evidence="1">
    <location>
        <begin position="28"/>
        <end position="49"/>
    </location>
</feature>
<proteinExistence type="predicted"/>
<gene>
    <name evidence="2" type="ORF">ACFSUL_17775</name>
</gene>
<sequence length="52" mass="5355">MSILIAGAILAVITALLSEKGLPKTIALIILGILIGGFIIIVLSFILFATGF</sequence>
<name>A0ABW5RX41_9BACI</name>
<dbReference type="EMBL" id="JBHUMF010000031">
    <property type="protein sequence ID" value="MFD2682591.1"/>
    <property type="molecule type" value="Genomic_DNA"/>
</dbReference>
<protein>
    <recommendedName>
        <fullName evidence="4">Major facilitator superfamily (MFS) profile domain-containing protein</fullName>
    </recommendedName>
</protein>
<dbReference type="Proteomes" id="UP001597506">
    <property type="component" value="Unassembled WGS sequence"/>
</dbReference>
<evidence type="ECO:0008006" key="4">
    <source>
        <dbReference type="Google" id="ProtNLM"/>
    </source>
</evidence>
<keyword evidence="1" id="KW-0812">Transmembrane</keyword>